<organism evidence="3 4">
    <name type="scientific">Corallincola holothuriorum</name>
    <dbReference type="NCBI Taxonomy" id="2282215"/>
    <lineage>
        <taxon>Bacteria</taxon>
        <taxon>Pseudomonadati</taxon>
        <taxon>Pseudomonadota</taxon>
        <taxon>Gammaproteobacteria</taxon>
        <taxon>Alteromonadales</taxon>
        <taxon>Psychromonadaceae</taxon>
        <taxon>Corallincola</taxon>
    </lineage>
</organism>
<protein>
    <recommendedName>
        <fullName evidence="2">UPF0102 protein DU002_09590</fullName>
    </recommendedName>
</protein>
<evidence type="ECO:0000256" key="1">
    <source>
        <dbReference type="ARBA" id="ARBA00006738"/>
    </source>
</evidence>
<dbReference type="PANTHER" id="PTHR34039:SF1">
    <property type="entry name" value="UPF0102 PROTEIN YRAN"/>
    <property type="match status" value="1"/>
</dbReference>
<dbReference type="NCBIfam" id="NF009150">
    <property type="entry name" value="PRK12497.1-3"/>
    <property type="match status" value="1"/>
</dbReference>
<accession>A0A368NJ20</accession>
<name>A0A368NJ20_9GAMM</name>
<evidence type="ECO:0000313" key="4">
    <source>
        <dbReference type="Proteomes" id="UP000252558"/>
    </source>
</evidence>
<dbReference type="RefSeq" id="WP_114338159.1">
    <property type="nucleotide sequence ID" value="NZ_QPID01000005.1"/>
</dbReference>
<comment type="similarity">
    <text evidence="1 2">Belongs to the UPF0102 family.</text>
</comment>
<dbReference type="InterPro" id="IPR011856">
    <property type="entry name" value="tRNA_endonuc-like_dom_sf"/>
</dbReference>
<dbReference type="Gene3D" id="3.40.1350.10">
    <property type="match status" value="1"/>
</dbReference>
<reference evidence="3 4" key="1">
    <citation type="submission" date="2018-07" db="EMBL/GenBank/DDBJ databases">
        <title>Corallincola holothuriorum sp. nov., a new facultative anaerobe isolated from sea cucumber Apostichopus japonicus.</title>
        <authorList>
            <person name="Xia H."/>
        </authorList>
    </citation>
    <scope>NUCLEOTIDE SEQUENCE [LARGE SCALE GENOMIC DNA]</scope>
    <source>
        <strain evidence="3 4">C4</strain>
    </source>
</reference>
<dbReference type="Proteomes" id="UP000252558">
    <property type="component" value="Unassembled WGS sequence"/>
</dbReference>
<dbReference type="SUPFAM" id="SSF52980">
    <property type="entry name" value="Restriction endonuclease-like"/>
    <property type="match status" value="1"/>
</dbReference>
<gene>
    <name evidence="3" type="ORF">DU002_09590</name>
</gene>
<dbReference type="InterPro" id="IPR003509">
    <property type="entry name" value="UPF0102_YraN-like"/>
</dbReference>
<keyword evidence="4" id="KW-1185">Reference proteome</keyword>
<evidence type="ECO:0000256" key="2">
    <source>
        <dbReference type="HAMAP-Rule" id="MF_00048"/>
    </source>
</evidence>
<sequence>MKWLLSHRAIGEAYEQRARAYLERHQLKFVTANFHCRGGEIDLVMREDNTWVFVEVKYRKSGSHGGALAAIDEKKIHRLRHTVQLFLQQKGLDESLTPCRIDVVAITGDQYEWIRNAI</sequence>
<evidence type="ECO:0000313" key="3">
    <source>
        <dbReference type="EMBL" id="RCU49873.1"/>
    </source>
</evidence>
<dbReference type="NCBIfam" id="TIGR00252">
    <property type="entry name" value="YraN family protein"/>
    <property type="match status" value="1"/>
</dbReference>
<dbReference type="GO" id="GO:0003676">
    <property type="term" value="F:nucleic acid binding"/>
    <property type="evidence" value="ECO:0007669"/>
    <property type="project" value="InterPro"/>
</dbReference>
<proteinExistence type="inferred from homology"/>
<dbReference type="AlphaFoldDB" id="A0A368NJ20"/>
<dbReference type="OrthoDB" id="9794876at2"/>
<dbReference type="HAMAP" id="MF_00048">
    <property type="entry name" value="UPF0102"/>
    <property type="match status" value="1"/>
</dbReference>
<dbReference type="InterPro" id="IPR011335">
    <property type="entry name" value="Restrct_endonuc-II-like"/>
</dbReference>
<dbReference type="PANTHER" id="PTHR34039">
    <property type="entry name" value="UPF0102 PROTEIN YRAN"/>
    <property type="match status" value="1"/>
</dbReference>
<dbReference type="Pfam" id="PF02021">
    <property type="entry name" value="UPF0102"/>
    <property type="match status" value="1"/>
</dbReference>
<comment type="caution">
    <text evidence="3">The sequence shown here is derived from an EMBL/GenBank/DDBJ whole genome shotgun (WGS) entry which is preliminary data.</text>
</comment>
<dbReference type="EMBL" id="QPID01000005">
    <property type="protein sequence ID" value="RCU49873.1"/>
    <property type="molecule type" value="Genomic_DNA"/>
</dbReference>